<dbReference type="PANTHER" id="PTHR42336:SF1">
    <property type="entry name" value="ALKYL HYDROPEROXIDE REDUCTASE SUBUNIT C_ THIOL SPECIFIC ANTIOXIDANT DOMAIN-CONTAINING PROTEIN"/>
    <property type="match status" value="1"/>
</dbReference>
<protein>
    <recommendedName>
        <fullName evidence="4">Alkyl hydroperoxide reductase subunit C/ Thiol specific antioxidant domain-containing protein</fullName>
    </recommendedName>
</protein>
<feature type="compositionally biased region" description="Polar residues" evidence="1">
    <location>
        <begin position="41"/>
        <end position="55"/>
    </location>
</feature>
<evidence type="ECO:0000256" key="1">
    <source>
        <dbReference type="SAM" id="MobiDB-lite"/>
    </source>
</evidence>
<dbReference type="PANTHER" id="PTHR42336">
    <property type="entry name" value="THIOREDOXIN DOMAIN-CONTAINING PROTEIN-RELATED"/>
    <property type="match status" value="1"/>
</dbReference>
<evidence type="ECO:0000313" key="2">
    <source>
        <dbReference type="EMBL" id="KAK4156785.1"/>
    </source>
</evidence>
<keyword evidence="3" id="KW-1185">Reference proteome</keyword>
<gene>
    <name evidence="2" type="ORF">C8A00DRAFT_40799</name>
</gene>
<organism evidence="2 3">
    <name type="scientific">Chaetomidium leptoderma</name>
    <dbReference type="NCBI Taxonomy" id="669021"/>
    <lineage>
        <taxon>Eukaryota</taxon>
        <taxon>Fungi</taxon>
        <taxon>Dikarya</taxon>
        <taxon>Ascomycota</taxon>
        <taxon>Pezizomycotina</taxon>
        <taxon>Sordariomycetes</taxon>
        <taxon>Sordariomycetidae</taxon>
        <taxon>Sordariales</taxon>
        <taxon>Chaetomiaceae</taxon>
        <taxon>Chaetomidium</taxon>
    </lineage>
</organism>
<dbReference type="InterPro" id="IPR036249">
    <property type="entry name" value="Thioredoxin-like_sf"/>
</dbReference>
<evidence type="ECO:0000313" key="3">
    <source>
        <dbReference type="Proteomes" id="UP001302745"/>
    </source>
</evidence>
<dbReference type="AlphaFoldDB" id="A0AAN6ZYJ9"/>
<dbReference type="Gene3D" id="3.40.30.10">
    <property type="entry name" value="Glutaredoxin"/>
    <property type="match status" value="1"/>
</dbReference>
<reference evidence="2" key="1">
    <citation type="journal article" date="2023" name="Mol. Phylogenet. Evol.">
        <title>Genome-scale phylogeny and comparative genomics of the fungal order Sordariales.</title>
        <authorList>
            <person name="Hensen N."/>
            <person name="Bonometti L."/>
            <person name="Westerberg I."/>
            <person name="Brannstrom I.O."/>
            <person name="Guillou S."/>
            <person name="Cros-Aarteil S."/>
            <person name="Calhoun S."/>
            <person name="Haridas S."/>
            <person name="Kuo A."/>
            <person name="Mondo S."/>
            <person name="Pangilinan J."/>
            <person name="Riley R."/>
            <person name="LaButti K."/>
            <person name="Andreopoulos B."/>
            <person name="Lipzen A."/>
            <person name="Chen C."/>
            <person name="Yan M."/>
            <person name="Daum C."/>
            <person name="Ng V."/>
            <person name="Clum A."/>
            <person name="Steindorff A."/>
            <person name="Ohm R.A."/>
            <person name="Martin F."/>
            <person name="Silar P."/>
            <person name="Natvig D.O."/>
            <person name="Lalanne C."/>
            <person name="Gautier V."/>
            <person name="Ament-Velasquez S.L."/>
            <person name="Kruys A."/>
            <person name="Hutchinson M.I."/>
            <person name="Powell A.J."/>
            <person name="Barry K."/>
            <person name="Miller A.N."/>
            <person name="Grigoriev I.V."/>
            <person name="Debuchy R."/>
            <person name="Gladieux P."/>
            <person name="Hiltunen Thoren M."/>
            <person name="Johannesson H."/>
        </authorList>
    </citation>
    <scope>NUCLEOTIDE SEQUENCE</scope>
    <source>
        <strain evidence="2">CBS 538.74</strain>
    </source>
</reference>
<dbReference type="Proteomes" id="UP001302745">
    <property type="component" value="Unassembled WGS sequence"/>
</dbReference>
<evidence type="ECO:0008006" key="4">
    <source>
        <dbReference type="Google" id="ProtNLM"/>
    </source>
</evidence>
<proteinExistence type="predicted"/>
<comment type="caution">
    <text evidence="2">The sequence shown here is derived from an EMBL/GenBank/DDBJ whole genome shotgun (WGS) entry which is preliminary data.</text>
</comment>
<accession>A0AAN6ZYJ9</accession>
<sequence length="311" mass="32247">MFSNLATKVALKKVGLPSDTFDFSSWKKASSEGKPSKKITKSQPPTTGTSNNNDANAKAWPEWMSIKSLPLTVQPWLTPRPPPIPIADPPRVGDLAPLDRDRKLVLGGGGKKVIVVFLRCVGCAFAQKTFLHLRALATKYPSTLTCIAVSHSSPAATQKWIDLLGGGTRAGGGLVQVVVDEDRAVYAAWGLGLGSVWYVLNPASQVAGFKEKGWLGERVAGSLGATSSSSSSSSSPPSRVKAGGSKKGGVGVVAGEEEGGVVGPATTMGNKWQQAGAWAVDGRGTVVWGGKAAKVDDVMDLDAGVRALGIA</sequence>
<feature type="compositionally biased region" description="Low complexity" evidence="1">
    <location>
        <begin position="227"/>
        <end position="243"/>
    </location>
</feature>
<name>A0AAN6ZYJ9_9PEZI</name>
<feature type="region of interest" description="Disordered" evidence="1">
    <location>
        <begin position="223"/>
        <end position="251"/>
    </location>
</feature>
<feature type="region of interest" description="Disordered" evidence="1">
    <location>
        <begin position="18"/>
        <end position="56"/>
    </location>
</feature>
<dbReference type="EMBL" id="MU856861">
    <property type="protein sequence ID" value="KAK4156785.1"/>
    <property type="molecule type" value="Genomic_DNA"/>
</dbReference>
<dbReference type="SUPFAM" id="SSF52833">
    <property type="entry name" value="Thioredoxin-like"/>
    <property type="match status" value="1"/>
</dbReference>
<reference evidence="2" key="2">
    <citation type="submission" date="2023-05" db="EMBL/GenBank/DDBJ databases">
        <authorList>
            <consortium name="Lawrence Berkeley National Laboratory"/>
            <person name="Steindorff A."/>
            <person name="Hensen N."/>
            <person name="Bonometti L."/>
            <person name="Westerberg I."/>
            <person name="Brannstrom I.O."/>
            <person name="Guillou S."/>
            <person name="Cros-Aarteil S."/>
            <person name="Calhoun S."/>
            <person name="Haridas S."/>
            <person name="Kuo A."/>
            <person name="Mondo S."/>
            <person name="Pangilinan J."/>
            <person name="Riley R."/>
            <person name="Labutti K."/>
            <person name="Andreopoulos B."/>
            <person name="Lipzen A."/>
            <person name="Chen C."/>
            <person name="Yanf M."/>
            <person name="Daum C."/>
            <person name="Ng V."/>
            <person name="Clum A."/>
            <person name="Ohm R."/>
            <person name="Martin F."/>
            <person name="Silar P."/>
            <person name="Natvig D."/>
            <person name="Lalanne C."/>
            <person name="Gautier V."/>
            <person name="Ament-Velasquez S.L."/>
            <person name="Kruys A."/>
            <person name="Hutchinson M.I."/>
            <person name="Powell A.J."/>
            <person name="Barry K."/>
            <person name="Miller A.N."/>
            <person name="Grigoriev I.V."/>
            <person name="Debuchy R."/>
            <person name="Gladieux P."/>
            <person name="Thoren M.H."/>
            <person name="Johannesson H."/>
        </authorList>
    </citation>
    <scope>NUCLEOTIDE SEQUENCE</scope>
    <source>
        <strain evidence="2">CBS 538.74</strain>
    </source>
</reference>